<feature type="transmembrane region" description="Helical" evidence="1">
    <location>
        <begin position="20"/>
        <end position="48"/>
    </location>
</feature>
<accession>A0AAP0Q404</accession>
<gene>
    <name evidence="2" type="ORF">Scep_002103</name>
</gene>
<keyword evidence="3" id="KW-1185">Reference proteome</keyword>
<evidence type="ECO:0000313" key="3">
    <source>
        <dbReference type="Proteomes" id="UP001419268"/>
    </source>
</evidence>
<comment type="caution">
    <text evidence="2">The sequence shown here is derived from an EMBL/GenBank/DDBJ whole genome shotgun (WGS) entry which is preliminary data.</text>
</comment>
<evidence type="ECO:0000313" key="2">
    <source>
        <dbReference type="EMBL" id="KAK9166912.1"/>
    </source>
</evidence>
<dbReference type="Proteomes" id="UP001419268">
    <property type="component" value="Unassembled WGS sequence"/>
</dbReference>
<keyword evidence="1" id="KW-1133">Transmembrane helix</keyword>
<sequence>MQNNSTNFEYVELLIWLGNLHGYSSATVAATPFMPLFVLASVTIYHAVPTPTYPSLLPSPSRLYARLRVTTLLVRVCMSFVPICQCVRVAQA</sequence>
<name>A0AAP0Q404_9MAGN</name>
<keyword evidence="1" id="KW-0472">Membrane</keyword>
<evidence type="ECO:0000256" key="1">
    <source>
        <dbReference type="SAM" id="Phobius"/>
    </source>
</evidence>
<keyword evidence="1" id="KW-0812">Transmembrane</keyword>
<dbReference type="EMBL" id="JBBNAG010000001">
    <property type="protein sequence ID" value="KAK9166912.1"/>
    <property type="molecule type" value="Genomic_DNA"/>
</dbReference>
<reference evidence="2 3" key="1">
    <citation type="submission" date="2024-01" db="EMBL/GenBank/DDBJ databases">
        <title>Genome assemblies of Stephania.</title>
        <authorList>
            <person name="Yang L."/>
        </authorList>
    </citation>
    <scope>NUCLEOTIDE SEQUENCE [LARGE SCALE GENOMIC DNA]</scope>
    <source>
        <strain evidence="2">JXDWG</strain>
        <tissue evidence="2">Leaf</tissue>
    </source>
</reference>
<organism evidence="2 3">
    <name type="scientific">Stephania cephalantha</name>
    <dbReference type="NCBI Taxonomy" id="152367"/>
    <lineage>
        <taxon>Eukaryota</taxon>
        <taxon>Viridiplantae</taxon>
        <taxon>Streptophyta</taxon>
        <taxon>Embryophyta</taxon>
        <taxon>Tracheophyta</taxon>
        <taxon>Spermatophyta</taxon>
        <taxon>Magnoliopsida</taxon>
        <taxon>Ranunculales</taxon>
        <taxon>Menispermaceae</taxon>
        <taxon>Menispermoideae</taxon>
        <taxon>Cissampelideae</taxon>
        <taxon>Stephania</taxon>
    </lineage>
</organism>
<proteinExistence type="predicted"/>
<dbReference type="AlphaFoldDB" id="A0AAP0Q404"/>
<protein>
    <submittedName>
        <fullName evidence="2">Uncharacterized protein</fullName>
    </submittedName>
</protein>